<dbReference type="Proteomes" id="UP000263268">
    <property type="component" value="Unassembled WGS sequence"/>
</dbReference>
<comment type="caution">
    <text evidence="1">The sequence shown here is derived from an EMBL/GenBank/DDBJ whole genome shotgun (WGS) entry which is preliminary data.</text>
</comment>
<dbReference type="GO" id="GO:0016740">
    <property type="term" value="F:transferase activity"/>
    <property type="evidence" value="ECO:0007669"/>
    <property type="project" value="UniProtKB-KW"/>
</dbReference>
<organism evidence="1 2">
    <name type="scientific">Xanthomarina gelatinilytica</name>
    <dbReference type="NCBI Taxonomy" id="1137281"/>
    <lineage>
        <taxon>Bacteria</taxon>
        <taxon>Pseudomonadati</taxon>
        <taxon>Bacteroidota</taxon>
        <taxon>Flavobacteriia</taxon>
        <taxon>Flavobacteriales</taxon>
        <taxon>Flavobacteriaceae</taxon>
        <taxon>Xanthomarina</taxon>
    </lineage>
</organism>
<evidence type="ECO:0000313" key="2">
    <source>
        <dbReference type="Proteomes" id="UP000263268"/>
    </source>
</evidence>
<accession>A0A3D6BQL4</accession>
<reference evidence="1 2" key="1">
    <citation type="journal article" date="2018" name="Nat. Biotechnol.">
        <title>A standardized bacterial taxonomy based on genome phylogeny substantially revises the tree of life.</title>
        <authorList>
            <person name="Parks D.H."/>
            <person name="Chuvochina M."/>
            <person name="Waite D.W."/>
            <person name="Rinke C."/>
            <person name="Skarshewski A."/>
            <person name="Chaumeil P.A."/>
            <person name="Hugenholtz P."/>
        </authorList>
    </citation>
    <scope>NUCLEOTIDE SEQUENCE [LARGE SCALE GENOMIC DNA]</scope>
    <source>
        <strain evidence="1">UBA10227</strain>
    </source>
</reference>
<dbReference type="EMBL" id="DPRK01000128">
    <property type="protein sequence ID" value="HCY81550.1"/>
    <property type="molecule type" value="Genomic_DNA"/>
</dbReference>
<name>A0A3D6BQL4_9FLAO</name>
<protein>
    <submittedName>
        <fullName evidence="1">Nucleotidyltransferase</fullName>
    </submittedName>
</protein>
<sequence length="290" mass="32665">MGRTQNEIKAAMTTSFMANQTLANTYGFNVDDLFNSHFSSVSIENILFDIVSYAIFLFEKIFTQHKQTVNIDLLNQKNARLPWYRTMALRFQYGFDLIPDTDNFDNTAATEAQIEASKIVKYSAVTEAEIPATIILKIAGETADELAPLSIPQRESFEAYVEEFKPAGIEVRVINYLPDLLYLNLQIQRDPLVLDANGMSIINGNFPVNDAIQAYMKELPFNGELVVFDLLKFIELNAEGVITPTALNVESAWIDPLANDYGEPVSIPIKKIAESGYYKVDNFDNIEYVV</sequence>
<evidence type="ECO:0000313" key="1">
    <source>
        <dbReference type="EMBL" id="HCY81550.1"/>
    </source>
</evidence>
<gene>
    <name evidence="1" type="ORF">DHV22_08100</name>
</gene>
<dbReference type="AlphaFoldDB" id="A0A3D6BQL4"/>
<proteinExistence type="predicted"/>
<keyword evidence="1" id="KW-0808">Transferase</keyword>